<gene>
    <name evidence="2" type="ORF">HZS55_01505</name>
</gene>
<dbReference type="GeneID" id="56076498"/>
<feature type="transmembrane region" description="Helical" evidence="1">
    <location>
        <begin position="27"/>
        <end position="45"/>
    </location>
</feature>
<reference evidence="2 3" key="1">
    <citation type="submission" date="2020-07" db="EMBL/GenBank/DDBJ databases">
        <title>Halosimplex pelagicum sp. nov. and Halosimplex rubrum sp. nov., isolated from salted brown alga Laminaria, and emended description of the genus Halosimplex.</title>
        <authorList>
            <person name="Cui H."/>
        </authorList>
    </citation>
    <scope>NUCLEOTIDE SEQUENCE [LARGE SCALE GENOMIC DNA]</scope>
    <source>
        <strain evidence="2 3">R27</strain>
    </source>
</reference>
<feature type="transmembrane region" description="Helical" evidence="1">
    <location>
        <begin position="51"/>
        <end position="72"/>
    </location>
</feature>
<dbReference type="KEGG" id="hrr:HZS55_01505"/>
<evidence type="ECO:0000313" key="3">
    <source>
        <dbReference type="Proteomes" id="UP000509667"/>
    </source>
</evidence>
<protein>
    <submittedName>
        <fullName evidence="2">Uncharacterized protein</fullName>
    </submittedName>
</protein>
<evidence type="ECO:0000256" key="1">
    <source>
        <dbReference type="SAM" id="Phobius"/>
    </source>
</evidence>
<dbReference type="EMBL" id="CP058910">
    <property type="protein sequence ID" value="QLH76059.1"/>
    <property type="molecule type" value="Genomic_DNA"/>
</dbReference>
<dbReference type="OrthoDB" id="379174at2157"/>
<keyword evidence="1" id="KW-0472">Membrane</keyword>
<name>A0A7D5P818_9EURY</name>
<sequence length="77" mass="8071">MAAPDAISSNHAVEVTTAVAGTIRRSLSLKLAIAGLCFVLSGFLLQTGVYAALLPIWGIGLLSVGTVSYALIRRTRR</sequence>
<evidence type="ECO:0000313" key="2">
    <source>
        <dbReference type="EMBL" id="QLH76059.1"/>
    </source>
</evidence>
<dbReference type="AlphaFoldDB" id="A0A7D5P818"/>
<dbReference type="RefSeq" id="WP_179910003.1">
    <property type="nucleotide sequence ID" value="NZ_CP058910.1"/>
</dbReference>
<accession>A0A7D5P818</accession>
<keyword evidence="1" id="KW-0812">Transmembrane</keyword>
<organism evidence="2 3">
    <name type="scientific">Halosimplex rubrum</name>
    <dbReference type="NCBI Taxonomy" id="869889"/>
    <lineage>
        <taxon>Archaea</taxon>
        <taxon>Methanobacteriati</taxon>
        <taxon>Methanobacteriota</taxon>
        <taxon>Stenosarchaea group</taxon>
        <taxon>Halobacteria</taxon>
        <taxon>Halobacteriales</taxon>
        <taxon>Haloarculaceae</taxon>
        <taxon>Halosimplex</taxon>
    </lineage>
</organism>
<proteinExistence type="predicted"/>
<keyword evidence="3" id="KW-1185">Reference proteome</keyword>
<keyword evidence="1" id="KW-1133">Transmembrane helix</keyword>
<dbReference type="Proteomes" id="UP000509667">
    <property type="component" value="Chromosome"/>
</dbReference>